<evidence type="ECO:0000313" key="1">
    <source>
        <dbReference type="EMBL" id="BAJ32193.1"/>
    </source>
</evidence>
<dbReference type="RefSeq" id="WP_014139489.1">
    <property type="nucleotide sequence ID" value="NC_016109.1"/>
</dbReference>
<dbReference type="EMBL" id="AP010968">
    <property type="protein sequence ID" value="BAJ32193.1"/>
    <property type="molecule type" value="Genomic_DNA"/>
</dbReference>
<dbReference type="AlphaFoldDB" id="E4N209"/>
<organism evidence="1 2">
    <name type="scientific">Kitasatospora setae (strain ATCC 33774 / DSM 43861 / JCM 3304 / KCC A-0304 / NBRC 14216 / KM-6054)</name>
    <name type="common">Streptomyces setae</name>
    <dbReference type="NCBI Taxonomy" id="452652"/>
    <lineage>
        <taxon>Bacteria</taxon>
        <taxon>Bacillati</taxon>
        <taxon>Actinomycetota</taxon>
        <taxon>Actinomycetes</taxon>
        <taxon>Kitasatosporales</taxon>
        <taxon>Streptomycetaceae</taxon>
        <taxon>Kitasatospora</taxon>
    </lineage>
</organism>
<evidence type="ECO:0000313" key="2">
    <source>
        <dbReference type="Proteomes" id="UP000007076"/>
    </source>
</evidence>
<gene>
    <name evidence="1" type="ordered locus">KSE_64340</name>
</gene>
<keyword evidence="2" id="KW-1185">Reference proteome</keyword>
<dbReference type="PATRIC" id="fig|452652.3.peg.6456"/>
<dbReference type="Proteomes" id="UP000007076">
    <property type="component" value="Chromosome"/>
</dbReference>
<dbReference type="KEGG" id="ksk:KSE_64340"/>
<reference evidence="1 2" key="1">
    <citation type="journal article" date="2010" name="DNA Res.">
        <title>Genome sequence of Kitasatospora setae NBRC 14216T: an evolutionary snapshot of the family Streptomycetaceae.</title>
        <authorList>
            <person name="Ichikawa N."/>
            <person name="Oguchi A."/>
            <person name="Ikeda H."/>
            <person name="Ishikawa J."/>
            <person name="Kitani S."/>
            <person name="Watanabe Y."/>
            <person name="Nakamura S."/>
            <person name="Katano Y."/>
            <person name="Kishi E."/>
            <person name="Sasagawa M."/>
            <person name="Ankai A."/>
            <person name="Fukui S."/>
            <person name="Hashimoto Y."/>
            <person name="Kamata S."/>
            <person name="Otoguro M."/>
            <person name="Tanikawa S."/>
            <person name="Nihira T."/>
            <person name="Horinouchi S."/>
            <person name="Ohnishi Y."/>
            <person name="Hayakawa M."/>
            <person name="Kuzuyama T."/>
            <person name="Arisawa A."/>
            <person name="Nomoto F."/>
            <person name="Miura H."/>
            <person name="Takahashi Y."/>
            <person name="Fujita N."/>
        </authorList>
    </citation>
    <scope>NUCLEOTIDE SEQUENCE [LARGE SCALE GENOMIC DNA]</scope>
    <source>
        <strain evidence="2">ATCC 33774 / DSM 43861 / JCM 3304 / KCC A-0304 / NBRC 14216 / KM-6054</strain>
    </source>
</reference>
<accession>E4N209</accession>
<protein>
    <submittedName>
        <fullName evidence="1">Uncharacterized protein</fullName>
    </submittedName>
</protein>
<sequence>MGRRNALRYLGGELKAQTLVAFAKDTRTYESDQDHRGRLVVRGDGSRHTTQWGGIAGEWQYNGGVVSLLDGSRESDALTVGKVPETIAAGFSRTLPLASGWAEVGGDGDLDVQVTKDTIRLTFGGGQRVITCTRA</sequence>
<name>E4N209_KITSK</name>
<proteinExistence type="predicted"/>
<dbReference type="HOGENOM" id="CLU_1882975_0_0_11"/>